<feature type="domain" description="HTH lysR-type" evidence="5">
    <location>
        <begin position="7"/>
        <end position="64"/>
    </location>
</feature>
<dbReference type="Gene3D" id="1.10.10.10">
    <property type="entry name" value="Winged helix-like DNA-binding domain superfamily/Winged helix DNA-binding domain"/>
    <property type="match status" value="1"/>
</dbReference>
<gene>
    <name evidence="6" type="ORF">ACFOOT_00130</name>
</gene>
<dbReference type="Proteomes" id="UP001595683">
    <property type="component" value="Unassembled WGS sequence"/>
</dbReference>
<dbReference type="Pfam" id="PF00126">
    <property type="entry name" value="HTH_1"/>
    <property type="match status" value="1"/>
</dbReference>
<dbReference type="InterPro" id="IPR036390">
    <property type="entry name" value="WH_DNA-bd_sf"/>
</dbReference>
<protein>
    <submittedName>
        <fullName evidence="6">LysR family transcriptional regulator</fullName>
    </submittedName>
</protein>
<dbReference type="EMBL" id="JBHRYE010000001">
    <property type="protein sequence ID" value="MFC3669819.1"/>
    <property type="molecule type" value="Genomic_DNA"/>
</dbReference>
<dbReference type="RefSeq" id="WP_191324721.1">
    <property type="nucleotide sequence ID" value="NZ_BMZP01000011.1"/>
</dbReference>
<name>A0ABV7UXJ2_9SPHN</name>
<evidence type="ECO:0000256" key="3">
    <source>
        <dbReference type="ARBA" id="ARBA00023125"/>
    </source>
</evidence>
<reference evidence="7" key="1">
    <citation type="journal article" date="2019" name="Int. J. Syst. Evol. Microbiol.">
        <title>The Global Catalogue of Microorganisms (GCM) 10K type strain sequencing project: providing services to taxonomists for standard genome sequencing and annotation.</title>
        <authorList>
            <consortium name="The Broad Institute Genomics Platform"/>
            <consortium name="The Broad Institute Genome Sequencing Center for Infectious Disease"/>
            <person name="Wu L."/>
            <person name="Ma J."/>
        </authorList>
    </citation>
    <scope>NUCLEOTIDE SEQUENCE [LARGE SCALE GENOMIC DNA]</scope>
    <source>
        <strain evidence="7">KCTC 42224</strain>
    </source>
</reference>
<dbReference type="InterPro" id="IPR005119">
    <property type="entry name" value="LysR_subst-bd"/>
</dbReference>
<dbReference type="PROSITE" id="PS50931">
    <property type="entry name" value="HTH_LYSR"/>
    <property type="match status" value="1"/>
</dbReference>
<dbReference type="SUPFAM" id="SSF53850">
    <property type="entry name" value="Periplasmic binding protein-like II"/>
    <property type="match status" value="1"/>
</dbReference>
<dbReference type="PRINTS" id="PR00039">
    <property type="entry name" value="HTHLYSR"/>
</dbReference>
<sequence>MTRDRLPPLKSLEGFEAAARLGSFAAAAQELGLTQSAISHQVRNLEEALGHALFRRVYRQVVLTDAGRDFHRTVRDMLKVLRGGVSRLAPYRKANSVIVYADAGFAGCWLQPRLGRLMADLPGMDLWLDSRGLTVDFDTTELDIFLTDAPDGGDTGLPEEVLLRLDHAVYAAPALAQAGAAFLDGGSPVPLLHDEGPVDWAGWLAHCGLPAPKGDALIAGPTFTAVPALLGAAADGLGLALAAQAYAAPWVARGELVPLGDRVWEGAAHLTMVVRAKGRGDVHVHALADWLRAEAGFPVVETGGVGG</sequence>
<comment type="caution">
    <text evidence="6">The sequence shown here is derived from an EMBL/GenBank/DDBJ whole genome shotgun (WGS) entry which is preliminary data.</text>
</comment>
<keyword evidence="7" id="KW-1185">Reference proteome</keyword>
<evidence type="ECO:0000256" key="4">
    <source>
        <dbReference type="ARBA" id="ARBA00023163"/>
    </source>
</evidence>
<dbReference type="PANTHER" id="PTHR30537">
    <property type="entry name" value="HTH-TYPE TRANSCRIPTIONAL REGULATOR"/>
    <property type="match status" value="1"/>
</dbReference>
<evidence type="ECO:0000313" key="6">
    <source>
        <dbReference type="EMBL" id="MFC3669819.1"/>
    </source>
</evidence>
<dbReference type="SUPFAM" id="SSF46785">
    <property type="entry name" value="Winged helix' DNA-binding domain"/>
    <property type="match status" value="1"/>
</dbReference>
<dbReference type="Gene3D" id="3.40.190.10">
    <property type="entry name" value="Periplasmic binding protein-like II"/>
    <property type="match status" value="2"/>
</dbReference>
<proteinExistence type="inferred from homology"/>
<accession>A0ABV7UXJ2</accession>
<dbReference type="InterPro" id="IPR058163">
    <property type="entry name" value="LysR-type_TF_proteobact-type"/>
</dbReference>
<keyword evidence="3" id="KW-0238">DNA-binding</keyword>
<evidence type="ECO:0000256" key="2">
    <source>
        <dbReference type="ARBA" id="ARBA00023015"/>
    </source>
</evidence>
<dbReference type="InterPro" id="IPR000847">
    <property type="entry name" value="LysR_HTH_N"/>
</dbReference>
<dbReference type="Pfam" id="PF03466">
    <property type="entry name" value="LysR_substrate"/>
    <property type="match status" value="1"/>
</dbReference>
<organism evidence="6 7">
    <name type="scientific">Novosphingobium pokkalii</name>
    <dbReference type="NCBI Taxonomy" id="1770194"/>
    <lineage>
        <taxon>Bacteria</taxon>
        <taxon>Pseudomonadati</taxon>
        <taxon>Pseudomonadota</taxon>
        <taxon>Alphaproteobacteria</taxon>
        <taxon>Sphingomonadales</taxon>
        <taxon>Sphingomonadaceae</taxon>
        <taxon>Novosphingobium</taxon>
    </lineage>
</organism>
<evidence type="ECO:0000313" key="7">
    <source>
        <dbReference type="Proteomes" id="UP001595683"/>
    </source>
</evidence>
<evidence type="ECO:0000256" key="1">
    <source>
        <dbReference type="ARBA" id="ARBA00009437"/>
    </source>
</evidence>
<dbReference type="PANTHER" id="PTHR30537:SF79">
    <property type="entry name" value="TRANSCRIPTIONAL REGULATOR-RELATED"/>
    <property type="match status" value="1"/>
</dbReference>
<dbReference type="InterPro" id="IPR036388">
    <property type="entry name" value="WH-like_DNA-bd_sf"/>
</dbReference>
<evidence type="ECO:0000259" key="5">
    <source>
        <dbReference type="PROSITE" id="PS50931"/>
    </source>
</evidence>
<keyword evidence="4" id="KW-0804">Transcription</keyword>
<keyword evidence="2" id="KW-0805">Transcription regulation</keyword>
<comment type="similarity">
    <text evidence="1">Belongs to the LysR transcriptional regulatory family.</text>
</comment>